<protein>
    <submittedName>
        <fullName evidence="10">Phosphoglycerol transferase</fullName>
    </submittedName>
</protein>
<dbReference type="InterPro" id="IPR012160">
    <property type="entry name" value="LtaS-like"/>
</dbReference>
<name>A0ABQ5N4E0_9CLOT</name>
<dbReference type="GO" id="GO:0016740">
    <property type="term" value="F:transferase activity"/>
    <property type="evidence" value="ECO:0007669"/>
    <property type="project" value="UniProtKB-KW"/>
</dbReference>
<evidence type="ECO:0000313" key="11">
    <source>
        <dbReference type="Proteomes" id="UP001208567"/>
    </source>
</evidence>
<comment type="similarity">
    <text evidence="3">Belongs to the LTA synthase family.</text>
</comment>
<keyword evidence="11" id="KW-1185">Reference proteome</keyword>
<dbReference type="InterPro" id="IPR000917">
    <property type="entry name" value="Sulfatase_N"/>
</dbReference>
<feature type="transmembrane region" description="Helical" evidence="8">
    <location>
        <begin position="51"/>
        <end position="75"/>
    </location>
</feature>
<evidence type="ECO:0000256" key="4">
    <source>
        <dbReference type="ARBA" id="ARBA00022475"/>
    </source>
</evidence>
<comment type="subcellular location">
    <subcellularLocation>
        <location evidence="1">Cell membrane</location>
        <topology evidence="1">Multi-pass membrane protein</topology>
    </subcellularLocation>
</comment>
<dbReference type="Pfam" id="PF00884">
    <property type="entry name" value="Sulfatase"/>
    <property type="match status" value="1"/>
</dbReference>
<feature type="transmembrane region" description="Helical" evidence="8">
    <location>
        <begin position="122"/>
        <end position="150"/>
    </location>
</feature>
<dbReference type="PANTHER" id="PTHR47371">
    <property type="entry name" value="LIPOTEICHOIC ACID SYNTHASE"/>
    <property type="match status" value="1"/>
</dbReference>
<dbReference type="SUPFAM" id="SSF53649">
    <property type="entry name" value="Alkaline phosphatase-like"/>
    <property type="match status" value="1"/>
</dbReference>
<organism evidence="10 11">
    <name type="scientific">Clostridium omnivorum</name>
    <dbReference type="NCBI Taxonomy" id="1604902"/>
    <lineage>
        <taxon>Bacteria</taxon>
        <taxon>Bacillati</taxon>
        <taxon>Bacillota</taxon>
        <taxon>Clostridia</taxon>
        <taxon>Eubacteriales</taxon>
        <taxon>Clostridiaceae</taxon>
        <taxon>Clostridium</taxon>
    </lineage>
</organism>
<dbReference type="CDD" id="cd16015">
    <property type="entry name" value="LTA_synthase"/>
    <property type="match status" value="1"/>
</dbReference>
<dbReference type="Proteomes" id="UP001208567">
    <property type="component" value="Unassembled WGS sequence"/>
</dbReference>
<sequence length="609" mass="70169">MKFINFLEKNIKEIVKNRFFVTAAIGTLLEFIFFILLLSDGNAISINFKTAILGVPSFLVYICFALIPYSFSFLFKGRGQKIFIIITNLFISLLLIFDLWYYRSNSSFLNFYMLDMTSNLDGLSSSILAMFRPIDLAFLTPLLVLIIMFFKNTHEYKGFRIDISKFCLLFLIPLLYLGYDHIKVDKYQRGYAYQYLFRRTWSQNLMMYSLSPIGYHLFDYYNYIEDKKPYVMSKEEQDKINNYYASKEKPLPNNEYSSIFKGKNLIVLQVESMENFIINQKIDGQEITPNLNRLLGSSLYFSNYHEQTLNGTTSDATYVSNTSMFPTLSGNNNFNYPFNDYNSLPKLLKQQGYNTYSMHGEKGTYWNWITAEKHLGFDTCLDISKFNSNDILGLGLSDKSFLSQAVNKIQVQKQPFYTFMITLTSHSPFSIPAGQITIKLPDYLKGTKTGGFIESIHYTDAMIGSFIEALDEKGLLDNTVVAIYGDHEGLHKFFNEDVQGIKNIPDSWKNNDRRIPLIVYSKGSTGKEIKVNGGQVDFLPTISYLMGIDENKYSNTALGRNLLNTNKDYVVLTNRTYRGTPISTQEEQKYIDVLGTSNLMIKTNYFKGR</sequence>
<comment type="caution">
    <text evidence="10">The sequence shown here is derived from an EMBL/GenBank/DDBJ whole genome shotgun (WGS) entry which is preliminary data.</text>
</comment>
<evidence type="ECO:0000256" key="2">
    <source>
        <dbReference type="ARBA" id="ARBA00004936"/>
    </source>
</evidence>
<evidence type="ECO:0000256" key="5">
    <source>
        <dbReference type="ARBA" id="ARBA00022692"/>
    </source>
</evidence>
<keyword evidence="5 8" id="KW-0812">Transmembrane</keyword>
<keyword evidence="6 8" id="KW-1133">Transmembrane helix</keyword>
<feature type="transmembrane region" description="Helical" evidence="8">
    <location>
        <begin position="20"/>
        <end position="39"/>
    </location>
</feature>
<evidence type="ECO:0000313" key="10">
    <source>
        <dbReference type="EMBL" id="GLC30046.1"/>
    </source>
</evidence>
<evidence type="ECO:0000256" key="8">
    <source>
        <dbReference type="SAM" id="Phobius"/>
    </source>
</evidence>
<dbReference type="InterPro" id="IPR050448">
    <property type="entry name" value="OpgB/LTA_synthase_biosynth"/>
</dbReference>
<dbReference type="Gene3D" id="3.40.720.10">
    <property type="entry name" value="Alkaline Phosphatase, subunit A"/>
    <property type="match status" value="1"/>
</dbReference>
<keyword evidence="10" id="KW-0808">Transferase</keyword>
<dbReference type="RefSeq" id="WP_264849313.1">
    <property type="nucleotide sequence ID" value="NZ_BRXR01000001.1"/>
</dbReference>
<dbReference type="PANTHER" id="PTHR47371:SF3">
    <property type="entry name" value="PHOSPHOGLYCEROL TRANSFERASE I"/>
    <property type="match status" value="1"/>
</dbReference>
<evidence type="ECO:0000256" key="6">
    <source>
        <dbReference type="ARBA" id="ARBA00022989"/>
    </source>
</evidence>
<evidence type="ECO:0000256" key="1">
    <source>
        <dbReference type="ARBA" id="ARBA00004651"/>
    </source>
</evidence>
<evidence type="ECO:0000256" key="3">
    <source>
        <dbReference type="ARBA" id="ARBA00009983"/>
    </source>
</evidence>
<proteinExistence type="inferred from homology"/>
<feature type="domain" description="Sulfatase N-terminal" evidence="9">
    <location>
        <begin position="263"/>
        <end position="548"/>
    </location>
</feature>
<feature type="transmembrane region" description="Helical" evidence="8">
    <location>
        <begin position="162"/>
        <end position="179"/>
    </location>
</feature>
<gene>
    <name evidence="10" type="ORF">bsdE14_14560</name>
</gene>
<dbReference type="InterPro" id="IPR017850">
    <property type="entry name" value="Alkaline_phosphatase_core_sf"/>
</dbReference>
<feature type="transmembrane region" description="Helical" evidence="8">
    <location>
        <begin position="82"/>
        <end position="102"/>
    </location>
</feature>
<dbReference type="EMBL" id="BRXR01000001">
    <property type="protein sequence ID" value="GLC30046.1"/>
    <property type="molecule type" value="Genomic_DNA"/>
</dbReference>
<accession>A0ABQ5N4E0</accession>
<reference evidence="10 11" key="1">
    <citation type="journal article" date="2024" name="Int. J. Syst. Evol. Microbiol.">
        <title>Clostridium omnivorum sp. nov., isolated from anoxic soil under the treatment of reductive soil disinfestation.</title>
        <authorList>
            <person name="Ueki A."/>
            <person name="Tonouchi A."/>
            <person name="Kaku N."/>
            <person name="Honma S."/>
            <person name="Ueki K."/>
        </authorList>
    </citation>
    <scope>NUCLEOTIDE SEQUENCE [LARGE SCALE GENOMIC DNA]</scope>
    <source>
        <strain evidence="10 11">E14</strain>
    </source>
</reference>
<keyword evidence="4" id="KW-1003">Cell membrane</keyword>
<evidence type="ECO:0000256" key="7">
    <source>
        <dbReference type="ARBA" id="ARBA00023136"/>
    </source>
</evidence>
<dbReference type="Gene3D" id="3.30.1120.170">
    <property type="match status" value="1"/>
</dbReference>
<evidence type="ECO:0000259" key="9">
    <source>
        <dbReference type="Pfam" id="PF00884"/>
    </source>
</evidence>
<comment type="pathway">
    <text evidence="2">Cell wall biogenesis; lipoteichoic acid biosynthesis.</text>
</comment>
<keyword evidence="7 8" id="KW-0472">Membrane</keyword>
<dbReference type="PIRSF" id="PIRSF005091">
    <property type="entry name" value="Mmb_sulf_HI1246"/>
    <property type="match status" value="1"/>
</dbReference>